<dbReference type="AlphaFoldDB" id="A0A7J8HDH4"/>
<evidence type="ECO:0000313" key="1">
    <source>
        <dbReference type="EMBL" id="KAF6470071.1"/>
    </source>
</evidence>
<sequence length="136" mass="15032">MTDASSRKEGFKKCRSATFSIDGYSFTIVANEAGDKTAGPLTRFSRFSRSKSQNCLWNSLIDGLTGNVKEKPRPTIVHDPRPPEEILADELPQLDSPEAFVKTSFRLIVSFNEQLKSYSHEKDILSASPAPLPSSP</sequence>
<keyword evidence="2" id="KW-1185">Reference proteome</keyword>
<dbReference type="InParanoid" id="A0A7J8HDH4"/>
<name>A0A7J8HDH4_MOLMO</name>
<gene>
    <name evidence="1" type="ORF">HJG59_013970</name>
</gene>
<protein>
    <submittedName>
        <fullName evidence="1">Phosphodiesterase 1C</fullName>
    </submittedName>
</protein>
<dbReference type="EMBL" id="JACASF010000007">
    <property type="protein sequence ID" value="KAF6470071.1"/>
    <property type="molecule type" value="Genomic_DNA"/>
</dbReference>
<accession>A0A7J8HDH4</accession>
<comment type="caution">
    <text evidence="1">The sequence shown here is derived from an EMBL/GenBank/DDBJ whole genome shotgun (WGS) entry which is preliminary data.</text>
</comment>
<proteinExistence type="predicted"/>
<evidence type="ECO:0000313" key="2">
    <source>
        <dbReference type="Proteomes" id="UP000550707"/>
    </source>
</evidence>
<reference evidence="1 2" key="1">
    <citation type="journal article" date="2020" name="Nature">
        <title>Six reference-quality genomes reveal evolution of bat adaptations.</title>
        <authorList>
            <person name="Jebb D."/>
            <person name="Huang Z."/>
            <person name="Pippel M."/>
            <person name="Hughes G.M."/>
            <person name="Lavrichenko K."/>
            <person name="Devanna P."/>
            <person name="Winkler S."/>
            <person name="Jermiin L.S."/>
            <person name="Skirmuntt E.C."/>
            <person name="Katzourakis A."/>
            <person name="Burkitt-Gray L."/>
            <person name="Ray D.A."/>
            <person name="Sullivan K.A.M."/>
            <person name="Roscito J.G."/>
            <person name="Kirilenko B.M."/>
            <person name="Davalos L.M."/>
            <person name="Corthals A.P."/>
            <person name="Power M.L."/>
            <person name="Jones G."/>
            <person name="Ransome R.D."/>
            <person name="Dechmann D.K.N."/>
            <person name="Locatelli A.G."/>
            <person name="Puechmaille S.J."/>
            <person name="Fedrigo O."/>
            <person name="Jarvis E.D."/>
            <person name="Hiller M."/>
            <person name="Vernes S.C."/>
            <person name="Myers E.W."/>
            <person name="Teeling E.C."/>
        </authorList>
    </citation>
    <scope>NUCLEOTIDE SEQUENCE [LARGE SCALE GENOMIC DNA]</scope>
    <source>
        <strain evidence="1">MMolMol1</strain>
        <tissue evidence="1">Muscle</tissue>
    </source>
</reference>
<organism evidence="1 2">
    <name type="scientific">Molossus molossus</name>
    <name type="common">Pallas' mastiff bat</name>
    <name type="synonym">Vespertilio molossus</name>
    <dbReference type="NCBI Taxonomy" id="27622"/>
    <lineage>
        <taxon>Eukaryota</taxon>
        <taxon>Metazoa</taxon>
        <taxon>Chordata</taxon>
        <taxon>Craniata</taxon>
        <taxon>Vertebrata</taxon>
        <taxon>Euteleostomi</taxon>
        <taxon>Mammalia</taxon>
        <taxon>Eutheria</taxon>
        <taxon>Laurasiatheria</taxon>
        <taxon>Chiroptera</taxon>
        <taxon>Yangochiroptera</taxon>
        <taxon>Molossidae</taxon>
        <taxon>Molossus</taxon>
    </lineage>
</organism>
<dbReference type="Proteomes" id="UP000550707">
    <property type="component" value="Unassembled WGS sequence"/>
</dbReference>